<organism evidence="2 3">
    <name type="scientific">Corynebacterium accolens</name>
    <dbReference type="NCBI Taxonomy" id="38284"/>
    <lineage>
        <taxon>Bacteria</taxon>
        <taxon>Bacillati</taxon>
        <taxon>Actinomycetota</taxon>
        <taxon>Actinomycetes</taxon>
        <taxon>Mycobacteriales</taxon>
        <taxon>Corynebacteriaceae</taxon>
        <taxon>Corynebacterium</taxon>
    </lineage>
</organism>
<feature type="domain" description="YlxR" evidence="1">
    <location>
        <begin position="15"/>
        <end position="95"/>
    </location>
</feature>
<dbReference type="Proteomes" id="UP000218690">
    <property type="component" value="Unassembled WGS sequence"/>
</dbReference>
<dbReference type="InterPro" id="IPR037465">
    <property type="entry name" value="YlxR"/>
</dbReference>
<dbReference type="Pfam" id="PF04296">
    <property type="entry name" value="YlxR"/>
    <property type="match status" value="1"/>
</dbReference>
<dbReference type="Gene3D" id="3.30.1230.10">
    <property type="entry name" value="YlxR-like"/>
    <property type="match status" value="1"/>
</dbReference>
<sequence length="103" mass="11829">MSLRQPQSDPHVRIRTCIATRRRFPDTQLLRVVVDRDDPSGRRVVADPRRRLPGRGAWISPELSALELAERTRAFRRALRLSTDVDTGHVREYLEKLAKAGES</sequence>
<dbReference type="InterPro" id="IPR007393">
    <property type="entry name" value="YlxR_dom"/>
</dbReference>
<evidence type="ECO:0000313" key="2">
    <source>
        <dbReference type="EMBL" id="PCC82047.1"/>
    </source>
</evidence>
<dbReference type="InterPro" id="IPR035931">
    <property type="entry name" value="YlxR-like_sf"/>
</dbReference>
<reference evidence="2 3" key="1">
    <citation type="submission" date="2017-09" db="EMBL/GenBank/DDBJ databases">
        <title>Draft Genome Sequence of Corynebacterium accolens AH4003.</title>
        <authorList>
            <person name="Chen Y."/>
            <person name="Oosthuysen W.F."/>
            <person name="Kelley S."/>
            <person name="Horswill A."/>
        </authorList>
    </citation>
    <scope>NUCLEOTIDE SEQUENCE [LARGE SCALE GENOMIC DNA]</scope>
    <source>
        <strain evidence="2 3">AH4003</strain>
    </source>
</reference>
<dbReference type="EMBL" id="NWBP01000033">
    <property type="protein sequence ID" value="PCC82047.1"/>
    <property type="molecule type" value="Genomic_DNA"/>
</dbReference>
<protein>
    <submittedName>
        <fullName evidence="2">DUF448 domain-containing protein</fullName>
    </submittedName>
</protein>
<dbReference type="PANTHER" id="PTHR34215">
    <property type="entry name" value="BLL0784 PROTEIN"/>
    <property type="match status" value="1"/>
</dbReference>
<dbReference type="PANTHER" id="PTHR34215:SF1">
    <property type="entry name" value="YLXR DOMAIN-CONTAINING PROTEIN"/>
    <property type="match status" value="1"/>
</dbReference>
<name>A0A2A4AHN1_9CORY</name>
<accession>A0A2A4AHN1</accession>
<dbReference type="SUPFAM" id="SSF64376">
    <property type="entry name" value="YlxR-like"/>
    <property type="match status" value="1"/>
</dbReference>
<evidence type="ECO:0000259" key="1">
    <source>
        <dbReference type="Pfam" id="PF04296"/>
    </source>
</evidence>
<evidence type="ECO:0000313" key="3">
    <source>
        <dbReference type="Proteomes" id="UP000218690"/>
    </source>
</evidence>
<comment type="caution">
    <text evidence="2">The sequence shown here is derived from an EMBL/GenBank/DDBJ whole genome shotgun (WGS) entry which is preliminary data.</text>
</comment>
<gene>
    <name evidence="2" type="ORF">COM45_10050</name>
</gene>
<dbReference type="AlphaFoldDB" id="A0A2A4AHN1"/>
<proteinExistence type="predicted"/>